<protein>
    <recommendedName>
        <fullName evidence="3">DUF4283 domain-containing protein</fullName>
    </recommendedName>
</protein>
<accession>A0ABU6RRE6</accession>
<proteinExistence type="predicted"/>
<evidence type="ECO:0000313" key="2">
    <source>
        <dbReference type="Proteomes" id="UP001341840"/>
    </source>
</evidence>
<reference evidence="1 2" key="1">
    <citation type="journal article" date="2023" name="Plants (Basel)">
        <title>Bridging the Gap: Combining Genomics and Transcriptomics Approaches to Understand Stylosanthes scabra, an Orphan Legume from the Brazilian Caatinga.</title>
        <authorList>
            <person name="Ferreira-Neto J.R.C."/>
            <person name="da Silva M.D."/>
            <person name="Binneck E."/>
            <person name="de Melo N.F."/>
            <person name="da Silva R.H."/>
            <person name="de Melo A.L.T.M."/>
            <person name="Pandolfi V."/>
            <person name="Bustamante F.O."/>
            <person name="Brasileiro-Vidal A.C."/>
            <person name="Benko-Iseppon A.M."/>
        </authorList>
    </citation>
    <scope>NUCLEOTIDE SEQUENCE [LARGE SCALE GENOMIC DNA]</scope>
    <source>
        <tissue evidence="1">Leaves</tissue>
    </source>
</reference>
<dbReference type="Proteomes" id="UP001341840">
    <property type="component" value="Unassembled WGS sequence"/>
</dbReference>
<sequence>MPLMPWVTHVLQWPGQRDRDPARAATRLHEAGIHWDTLLSLSRRVWIEIMGMPTGLWFLENFDRIAKLWGKVVRYDDRTEESKSYSVARILIDSFQWEMIHEWINVKIDDRKFEIFVKEFGSEVYSVQSHPDREVESSVKVEAASSEPEMGTW</sequence>
<keyword evidence="2" id="KW-1185">Reference proteome</keyword>
<name>A0ABU6RRE6_9FABA</name>
<organism evidence="1 2">
    <name type="scientific">Stylosanthes scabra</name>
    <dbReference type="NCBI Taxonomy" id="79078"/>
    <lineage>
        <taxon>Eukaryota</taxon>
        <taxon>Viridiplantae</taxon>
        <taxon>Streptophyta</taxon>
        <taxon>Embryophyta</taxon>
        <taxon>Tracheophyta</taxon>
        <taxon>Spermatophyta</taxon>
        <taxon>Magnoliopsida</taxon>
        <taxon>eudicotyledons</taxon>
        <taxon>Gunneridae</taxon>
        <taxon>Pentapetalae</taxon>
        <taxon>rosids</taxon>
        <taxon>fabids</taxon>
        <taxon>Fabales</taxon>
        <taxon>Fabaceae</taxon>
        <taxon>Papilionoideae</taxon>
        <taxon>50 kb inversion clade</taxon>
        <taxon>dalbergioids sensu lato</taxon>
        <taxon>Dalbergieae</taxon>
        <taxon>Pterocarpus clade</taxon>
        <taxon>Stylosanthes</taxon>
    </lineage>
</organism>
<evidence type="ECO:0000313" key="1">
    <source>
        <dbReference type="EMBL" id="MED6126637.1"/>
    </source>
</evidence>
<evidence type="ECO:0008006" key="3">
    <source>
        <dbReference type="Google" id="ProtNLM"/>
    </source>
</evidence>
<comment type="caution">
    <text evidence="1">The sequence shown here is derived from an EMBL/GenBank/DDBJ whole genome shotgun (WGS) entry which is preliminary data.</text>
</comment>
<gene>
    <name evidence="1" type="ORF">PIB30_080386</name>
</gene>
<dbReference type="EMBL" id="JASCZI010031377">
    <property type="protein sequence ID" value="MED6126637.1"/>
    <property type="molecule type" value="Genomic_DNA"/>
</dbReference>